<evidence type="ECO:0000256" key="1">
    <source>
        <dbReference type="SAM" id="MobiDB-lite"/>
    </source>
</evidence>
<dbReference type="KEGG" id="grc:GI584_11560"/>
<dbReference type="InterPro" id="IPR007211">
    <property type="entry name" value="DUF378"/>
</dbReference>
<gene>
    <name evidence="3" type="ORF">GI584_11560</name>
</gene>
<organism evidence="3 4">
    <name type="scientific">Gracilibacillus salitolerans</name>
    <dbReference type="NCBI Taxonomy" id="2663022"/>
    <lineage>
        <taxon>Bacteria</taxon>
        <taxon>Bacillati</taxon>
        <taxon>Bacillota</taxon>
        <taxon>Bacilli</taxon>
        <taxon>Bacillales</taxon>
        <taxon>Bacillaceae</taxon>
        <taxon>Gracilibacillus</taxon>
    </lineage>
</organism>
<keyword evidence="2" id="KW-0812">Transmembrane</keyword>
<name>A0A5Q2TNA3_9BACI</name>
<dbReference type="Proteomes" id="UP000339690">
    <property type="component" value="Chromosome"/>
</dbReference>
<protein>
    <submittedName>
        <fullName evidence="3">DUF378 domain-containing protein</fullName>
    </submittedName>
</protein>
<feature type="region of interest" description="Disordered" evidence="1">
    <location>
        <begin position="72"/>
        <end position="98"/>
    </location>
</feature>
<dbReference type="Pfam" id="PF04070">
    <property type="entry name" value="DUF378"/>
    <property type="match status" value="1"/>
</dbReference>
<dbReference type="EMBL" id="CP045915">
    <property type="protein sequence ID" value="QGH34628.1"/>
    <property type="molecule type" value="Genomic_DNA"/>
</dbReference>
<evidence type="ECO:0000256" key="2">
    <source>
        <dbReference type="SAM" id="Phobius"/>
    </source>
</evidence>
<feature type="transmembrane region" description="Helical" evidence="2">
    <location>
        <begin position="7"/>
        <end position="34"/>
    </location>
</feature>
<dbReference type="AlphaFoldDB" id="A0A5Q2TNA3"/>
<dbReference type="PANTHER" id="PTHR37304:SF1">
    <property type="entry name" value="MEMBRANE PROTEIN"/>
    <property type="match status" value="1"/>
</dbReference>
<dbReference type="PANTHER" id="PTHR37304">
    <property type="entry name" value="MEMBRANE PROTEIN-RELATED"/>
    <property type="match status" value="1"/>
</dbReference>
<keyword evidence="2" id="KW-0472">Membrane</keyword>
<keyword evidence="4" id="KW-1185">Reference proteome</keyword>
<proteinExistence type="predicted"/>
<reference evidence="3 4" key="1">
    <citation type="submission" date="2019-11" db="EMBL/GenBank/DDBJ databases">
        <title>Gracilibacillus salitolerans sp. nov., a moderate halophile isolated from a saline soil in northwest China.</title>
        <authorList>
            <person name="Gan L."/>
        </authorList>
    </citation>
    <scope>NUCLEOTIDE SEQUENCE [LARGE SCALE GENOMIC DNA]</scope>
    <source>
        <strain evidence="3 4">SCU50</strain>
    </source>
</reference>
<sequence>MDTIKRIALALVIIGGINWGLIGLFQFDLVAAIFGGQDAALSRVIYTLVGIGALLCLPLLFAPADEDERESARGRNLTYSTEFAEENDPTEFKNDKEK</sequence>
<feature type="transmembrane region" description="Helical" evidence="2">
    <location>
        <begin position="40"/>
        <end position="61"/>
    </location>
</feature>
<evidence type="ECO:0000313" key="4">
    <source>
        <dbReference type="Proteomes" id="UP000339690"/>
    </source>
</evidence>
<keyword evidence="2" id="KW-1133">Transmembrane helix</keyword>
<dbReference type="RefSeq" id="WP_153791320.1">
    <property type="nucleotide sequence ID" value="NZ_CP045915.1"/>
</dbReference>
<evidence type="ECO:0000313" key="3">
    <source>
        <dbReference type="EMBL" id="QGH34628.1"/>
    </source>
</evidence>
<accession>A0A5Q2TNA3</accession>